<reference evidence="2 3" key="1">
    <citation type="submission" date="2015-12" db="EMBL/GenBank/DDBJ databases">
        <title>Amycolatopsis regifaucium genome sequencing and assembly.</title>
        <authorList>
            <person name="Mayilraj S."/>
        </authorList>
    </citation>
    <scope>NUCLEOTIDE SEQUENCE [LARGE SCALE GENOMIC DNA]</scope>
    <source>
        <strain evidence="2 3">GY080</strain>
    </source>
</reference>
<dbReference type="RefSeq" id="WP_063054183.1">
    <property type="nucleotide sequence ID" value="NZ_FOPQ01000002.1"/>
</dbReference>
<feature type="region of interest" description="Disordered" evidence="1">
    <location>
        <begin position="263"/>
        <end position="294"/>
    </location>
</feature>
<organism evidence="2 3">
    <name type="scientific">Amycolatopsis regifaucium</name>
    <dbReference type="NCBI Taxonomy" id="546365"/>
    <lineage>
        <taxon>Bacteria</taxon>
        <taxon>Bacillati</taxon>
        <taxon>Actinomycetota</taxon>
        <taxon>Actinomycetes</taxon>
        <taxon>Pseudonocardiales</taxon>
        <taxon>Pseudonocardiaceae</taxon>
        <taxon>Amycolatopsis</taxon>
    </lineage>
</organism>
<name>A0A154M3I6_9PSEU</name>
<dbReference type="InterPro" id="IPR031325">
    <property type="entry name" value="RHS_repeat"/>
</dbReference>
<dbReference type="EMBL" id="LQCI01000052">
    <property type="protein sequence ID" value="KZB79175.1"/>
    <property type="molecule type" value="Genomic_DNA"/>
</dbReference>
<dbReference type="AlphaFoldDB" id="A0A154M3I6"/>
<dbReference type="NCBIfam" id="TIGR01643">
    <property type="entry name" value="YD_repeat_2x"/>
    <property type="match status" value="1"/>
</dbReference>
<gene>
    <name evidence="2" type="ORF">AVL48_16345</name>
</gene>
<dbReference type="Gene3D" id="2.180.10.10">
    <property type="entry name" value="RHS repeat-associated core"/>
    <property type="match status" value="1"/>
</dbReference>
<comment type="caution">
    <text evidence="2">The sequence shown here is derived from an EMBL/GenBank/DDBJ whole genome shotgun (WGS) entry which is preliminary data.</text>
</comment>
<dbReference type="InterPro" id="IPR006530">
    <property type="entry name" value="YD"/>
</dbReference>
<proteinExistence type="predicted"/>
<evidence type="ECO:0000313" key="3">
    <source>
        <dbReference type="Proteomes" id="UP000076321"/>
    </source>
</evidence>
<protein>
    <submittedName>
        <fullName evidence="2">Uncharacterized protein</fullName>
    </submittedName>
</protein>
<dbReference type="Pfam" id="PF05593">
    <property type="entry name" value="RHS_repeat"/>
    <property type="match status" value="1"/>
</dbReference>
<dbReference type="Proteomes" id="UP000076321">
    <property type="component" value="Unassembled WGS sequence"/>
</dbReference>
<evidence type="ECO:0000256" key="1">
    <source>
        <dbReference type="SAM" id="MobiDB-lite"/>
    </source>
</evidence>
<evidence type="ECO:0000313" key="2">
    <source>
        <dbReference type="EMBL" id="KZB79175.1"/>
    </source>
</evidence>
<sequence>MGRTSAGTIIDESLAGQDARPNAPNYLYDAVGRLSEAYVTGHHYTYDYTSAASVTCPNGSVGNAGLNTNRMRLLDQTATGTAETRYCYDAADRLLATEGATALSGLSYDADGNTTGWKSADGSVTTLRWDGSDRNIGVQTTGPNAAQNANIAYTRDATNRIVRRDPRDCDNNTVVRYGFSGDGDSPDLTLNADGRLTSLSLSPPGGVLYISKIGDNGAFTPSFDHPSIRGDLVLSTDAAGHQVGELRTFDPYGQPLRADGAVDAQNVPDNSPARWTMGGSVSISGPTSTPVHCL</sequence>
<feature type="compositionally biased region" description="Polar residues" evidence="1">
    <location>
        <begin position="279"/>
        <end position="294"/>
    </location>
</feature>
<accession>A0A154M3I6</accession>